<evidence type="ECO:0000256" key="1">
    <source>
        <dbReference type="SAM" id="MobiDB-lite"/>
    </source>
</evidence>
<feature type="compositionally biased region" description="Low complexity" evidence="1">
    <location>
        <begin position="98"/>
        <end position="117"/>
    </location>
</feature>
<evidence type="ECO:0000313" key="2">
    <source>
        <dbReference type="EMBL" id="KAG8039932.1"/>
    </source>
</evidence>
<gene>
    <name evidence="2" type="ORF">G9C98_004541</name>
</gene>
<protein>
    <submittedName>
        <fullName evidence="2">Uncharacterized protein</fullName>
    </submittedName>
</protein>
<feature type="region of interest" description="Disordered" evidence="1">
    <location>
        <begin position="21"/>
        <end position="60"/>
    </location>
</feature>
<dbReference type="AlphaFoldDB" id="A0A8J5USN4"/>
<feature type="compositionally biased region" description="Polar residues" evidence="1">
    <location>
        <begin position="118"/>
        <end position="129"/>
    </location>
</feature>
<organism evidence="2 3">
    <name type="scientific">Cotesia typhae</name>
    <dbReference type="NCBI Taxonomy" id="2053667"/>
    <lineage>
        <taxon>Eukaryota</taxon>
        <taxon>Metazoa</taxon>
        <taxon>Ecdysozoa</taxon>
        <taxon>Arthropoda</taxon>
        <taxon>Hexapoda</taxon>
        <taxon>Insecta</taxon>
        <taxon>Pterygota</taxon>
        <taxon>Neoptera</taxon>
        <taxon>Endopterygota</taxon>
        <taxon>Hymenoptera</taxon>
        <taxon>Apocrita</taxon>
        <taxon>Ichneumonoidea</taxon>
        <taxon>Braconidae</taxon>
        <taxon>Microgastrinae</taxon>
        <taxon>Cotesia</taxon>
    </lineage>
</organism>
<dbReference type="EMBL" id="JAAOIC020000031">
    <property type="protein sequence ID" value="KAG8039932.1"/>
    <property type="molecule type" value="Genomic_DNA"/>
</dbReference>
<dbReference type="OrthoDB" id="8122456at2759"/>
<feature type="region of interest" description="Disordered" evidence="1">
    <location>
        <begin position="89"/>
        <end position="146"/>
    </location>
</feature>
<feature type="compositionally biased region" description="Polar residues" evidence="1">
    <location>
        <begin position="137"/>
        <end position="146"/>
    </location>
</feature>
<dbReference type="Proteomes" id="UP000729913">
    <property type="component" value="Unassembled WGS sequence"/>
</dbReference>
<sequence length="146" mass="16483">MTSSVRKKTCLKRAWNQMEDLNIMDTDGDLDPKKKRRDSHESSNEEPNNENNGHLSGYESDCSEIVTASYRSRRKKPFSKWDRVGSANSFFNRQPTFSGSSISKNYSSTSSLSSSDSTHYNSWSTSSVKSEPDAMETESTQDSLNQ</sequence>
<accession>A0A8J5USN4</accession>
<evidence type="ECO:0000313" key="3">
    <source>
        <dbReference type="Proteomes" id="UP000729913"/>
    </source>
</evidence>
<reference evidence="2" key="1">
    <citation type="submission" date="2020-03" db="EMBL/GenBank/DDBJ databases">
        <authorList>
            <person name="Chebbi M.A."/>
            <person name="Drezen J.M."/>
        </authorList>
    </citation>
    <scope>NUCLEOTIDE SEQUENCE</scope>
    <source>
        <tissue evidence="2">Whole body</tissue>
    </source>
</reference>
<keyword evidence="3" id="KW-1185">Reference proteome</keyword>
<name>A0A8J5USN4_9HYME</name>
<reference evidence="2" key="2">
    <citation type="submission" date="2021-04" db="EMBL/GenBank/DDBJ databases">
        <title>Genome-wide patterns of bracovirus chromosomal integration into multiple host tissues during parasitism.</title>
        <authorList>
            <person name="Chebbi M.A.C."/>
        </authorList>
    </citation>
    <scope>NUCLEOTIDE SEQUENCE</scope>
    <source>
        <tissue evidence="2">Whole body</tissue>
    </source>
</reference>
<proteinExistence type="predicted"/>
<comment type="caution">
    <text evidence="2">The sequence shown here is derived from an EMBL/GenBank/DDBJ whole genome shotgun (WGS) entry which is preliminary data.</text>
</comment>